<dbReference type="RefSeq" id="WP_240833454.1">
    <property type="nucleotide sequence ID" value="NZ_JAKWBL010000005.1"/>
</dbReference>
<evidence type="ECO:0000313" key="2">
    <source>
        <dbReference type="EMBL" id="MCH5600934.1"/>
    </source>
</evidence>
<reference evidence="2 3" key="1">
    <citation type="submission" date="2022-02" db="EMBL/GenBank/DDBJ databases">
        <authorList>
            <person name="Min J."/>
        </authorList>
    </citation>
    <scope>NUCLEOTIDE SEQUENCE [LARGE SCALE GENOMIC DNA]</scope>
    <source>
        <strain evidence="2 3">GR10-1</strain>
    </source>
</reference>
<proteinExistence type="predicted"/>
<dbReference type="InterPro" id="IPR011889">
    <property type="entry name" value="Liste_lipo_26"/>
</dbReference>
<dbReference type="EMBL" id="JAKWBL010000005">
    <property type="protein sequence ID" value="MCH5600934.1"/>
    <property type="molecule type" value="Genomic_DNA"/>
</dbReference>
<dbReference type="InterPro" id="IPR005046">
    <property type="entry name" value="DUF285"/>
</dbReference>
<organism evidence="2 3">
    <name type="scientific">Niabella ginsengisoli</name>
    <dbReference type="NCBI Taxonomy" id="522298"/>
    <lineage>
        <taxon>Bacteria</taxon>
        <taxon>Pseudomonadati</taxon>
        <taxon>Bacteroidota</taxon>
        <taxon>Chitinophagia</taxon>
        <taxon>Chitinophagales</taxon>
        <taxon>Chitinophagaceae</taxon>
        <taxon>Niabella</taxon>
    </lineage>
</organism>
<dbReference type="Pfam" id="PF03382">
    <property type="entry name" value="DUF285"/>
    <property type="match status" value="1"/>
</dbReference>
<keyword evidence="1" id="KW-1133">Transmembrane helix</keyword>
<keyword evidence="1" id="KW-0812">Transmembrane</keyword>
<evidence type="ECO:0000313" key="3">
    <source>
        <dbReference type="Proteomes" id="UP001202248"/>
    </source>
</evidence>
<comment type="caution">
    <text evidence="2">The sequence shown here is derived from an EMBL/GenBank/DDBJ whole genome shotgun (WGS) entry which is preliminary data.</text>
</comment>
<dbReference type="NCBIfam" id="TIGR02167">
    <property type="entry name" value="Liste_lipo_26"/>
    <property type="match status" value="6"/>
</dbReference>
<accession>A0ABS9SS19</accession>
<dbReference type="Proteomes" id="UP001202248">
    <property type="component" value="Unassembled WGS sequence"/>
</dbReference>
<feature type="transmembrane region" description="Helical" evidence="1">
    <location>
        <begin position="503"/>
        <end position="519"/>
    </location>
</feature>
<sequence length="558" mass="59225">MPTGGTTDNTLTVAVQTSGTASYTWSKTSGTGVITTGSGSFSASTFAGNNIDNVALSPGDVLTLSVTPTNLRRFSGNGADATKLIDVTQWGAVPWSSMNQAFNACSNLNITATDIPNLSNVTSMRNMFFDCSNLNGPANINSWDVSNVTDMFGTFVNTTVFNQDISSWNTANVTTMQGMFIGASAFNQDISGWNTGMVNNMAQMFNNAIAFNQDISGWNTASVTNMSRLFNNADAFNQDISGWNTANVTNMSRMFDNADAFNQNIGGWNTGGATNMSSMFINATAFNQDISDWNTGSVTNMSNMFNGATAFDQNLGNWDISSVNSTAGQSMADMLSNNGMGCVNYSRTLLGWANGSSGAAVPSNVILGATGRTYSPETEVETARNTTLPANGWVISGDAANASSCNIALPVTFGNVVARIQDGGFVVSWTTESEKACDHFEIEVSKDGSTWSKVGNSISSKATDGNSDESIEYEQSFPLSGMAVMGVSIFLLSMGMMFRRNKWLGSVLMIVGMSAVLYGCSKNDNDISATGEKVYVRIKQVDKDGTASYSKVVTAIVK</sequence>
<keyword evidence="1" id="KW-0472">Membrane</keyword>
<keyword evidence="3" id="KW-1185">Reference proteome</keyword>
<gene>
    <name evidence="2" type="ORF">MKP09_24985</name>
</gene>
<name>A0ABS9SS19_9BACT</name>
<evidence type="ECO:0000256" key="1">
    <source>
        <dbReference type="SAM" id="Phobius"/>
    </source>
</evidence>
<protein>
    <submittedName>
        <fullName evidence="2">DUF285 domain-containing protein</fullName>
    </submittedName>
</protein>